<protein>
    <submittedName>
        <fullName evidence="1">Uncharacterized protein</fullName>
    </submittedName>
</protein>
<dbReference type="EMBL" id="JBJUIK010000005">
    <property type="protein sequence ID" value="KAL3527158.1"/>
    <property type="molecule type" value="Genomic_DNA"/>
</dbReference>
<dbReference type="AlphaFoldDB" id="A0ABD3A6K0"/>
<gene>
    <name evidence="1" type="ORF">ACH5RR_011814</name>
</gene>
<sequence length="118" mass="13086">MHHLFAQASWAISPFRPTKFVVHDLHATGLGYICSKAGPTPPFYLRTPWPYQLPPTSYHITQLRCKTMGFGALRSIIRTILSTRTISAIASLRFPSATTSSSFAGIFHSLRRPPLSTA</sequence>
<organism evidence="1 2">
    <name type="scientific">Cinchona calisaya</name>
    <dbReference type="NCBI Taxonomy" id="153742"/>
    <lineage>
        <taxon>Eukaryota</taxon>
        <taxon>Viridiplantae</taxon>
        <taxon>Streptophyta</taxon>
        <taxon>Embryophyta</taxon>
        <taxon>Tracheophyta</taxon>
        <taxon>Spermatophyta</taxon>
        <taxon>Magnoliopsida</taxon>
        <taxon>eudicotyledons</taxon>
        <taxon>Gunneridae</taxon>
        <taxon>Pentapetalae</taxon>
        <taxon>asterids</taxon>
        <taxon>lamiids</taxon>
        <taxon>Gentianales</taxon>
        <taxon>Rubiaceae</taxon>
        <taxon>Cinchonoideae</taxon>
        <taxon>Cinchoneae</taxon>
        <taxon>Cinchona</taxon>
    </lineage>
</organism>
<dbReference type="Proteomes" id="UP001630127">
    <property type="component" value="Unassembled WGS sequence"/>
</dbReference>
<evidence type="ECO:0000313" key="2">
    <source>
        <dbReference type="Proteomes" id="UP001630127"/>
    </source>
</evidence>
<proteinExistence type="predicted"/>
<name>A0ABD3A6K0_9GENT</name>
<comment type="caution">
    <text evidence="1">The sequence shown here is derived from an EMBL/GenBank/DDBJ whole genome shotgun (WGS) entry which is preliminary data.</text>
</comment>
<reference evidence="1 2" key="1">
    <citation type="submission" date="2024-11" db="EMBL/GenBank/DDBJ databases">
        <title>A near-complete genome assembly of Cinchona calisaya.</title>
        <authorList>
            <person name="Lian D.C."/>
            <person name="Zhao X.W."/>
            <person name="Wei L."/>
        </authorList>
    </citation>
    <scope>NUCLEOTIDE SEQUENCE [LARGE SCALE GENOMIC DNA]</scope>
    <source>
        <tissue evidence="1">Nenye</tissue>
    </source>
</reference>
<keyword evidence="2" id="KW-1185">Reference proteome</keyword>
<accession>A0ABD3A6K0</accession>
<evidence type="ECO:0000313" key="1">
    <source>
        <dbReference type="EMBL" id="KAL3527158.1"/>
    </source>
</evidence>